<evidence type="ECO:0000313" key="2">
    <source>
        <dbReference type="EMBL" id="CAL4797523.1"/>
    </source>
</evidence>
<dbReference type="EMBL" id="CAMXCT020004746">
    <property type="protein sequence ID" value="CAL1163586.1"/>
    <property type="molecule type" value="Genomic_DNA"/>
</dbReference>
<name>A0A9P1GDP8_9DINO</name>
<evidence type="ECO:0000313" key="1">
    <source>
        <dbReference type="EMBL" id="CAI4010211.1"/>
    </source>
</evidence>
<evidence type="ECO:0000313" key="3">
    <source>
        <dbReference type="Proteomes" id="UP001152797"/>
    </source>
</evidence>
<proteinExistence type="predicted"/>
<accession>A0A9P1GDP8</accession>
<dbReference type="Proteomes" id="UP001152797">
    <property type="component" value="Unassembled WGS sequence"/>
</dbReference>
<gene>
    <name evidence="1" type="ORF">C1SCF055_LOCUS35502</name>
</gene>
<sequence length="162" mass="18267">MTAQHHGRPSALRPRCLWPDCIRRSSEDGYCAKHASMDRGADPPSSAVPRAPRPVPAMMRLRSTFGNMFAATMLLCRLCHLGLRWRLNQVLQAHKHHLLPLFTELSITIRIHFVQMILPTHVLPSFIYTMLPLSGLAAINTLKLHPTGQGHCEQTNRLQVPL</sequence>
<dbReference type="EMBL" id="CAMXCT030004746">
    <property type="protein sequence ID" value="CAL4797523.1"/>
    <property type="molecule type" value="Genomic_DNA"/>
</dbReference>
<dbReference type="AlphaFoldDB" id="A0A9P1GDP8"/>
<organism evidence="1">
    <name type="scientific">Cladocopium goreaui</name>
    <dbReference type="NCBI Taxonomy" id="2562237"/>
    <lineage>
        <taxon>Eukaryota</taxon>
        <taxon>Sar</taxon>
        <taxon>Alveolata</taxon>
        <taxon>Dinophyceae</taxon>
        <taxon>Suessiales</taxon>
        <taxon>Symbiodiniaceae</taxon>
        <taxon>Cladocopium</taxon>
    </lineage>
</organism>
<dbReference type="EMBL" id="CAMXCT010004746">
    <property type="protein sequence ID" value="CAI4010211.1"/>
    <property type="molecule type" value="Genomic_DNA"/>
</dbReference>
<keyword evidence="3" id="KW-1185">Reference proteome</keyword>
<reference evidence="2 3" key="2">
    <citation type="submission" date="2024-05" db="EMBL/GenBank/DDBJ databases">
        <authorList>
            <person name="Chen Y."/>
            <person name="Shah S."/>
            <person name="Dougan E. K."/>
            <person name="Thang M."/>
            <person name="Chan C."/>
        </authorList>
    </citation>
    <scope>NUCLEOTIDE SEQUENCE [LARGE SCALE GENOMIC DNA]</scope>
</reference>
<protein>
    <submittedName>
        <fullName evidence="1">Uncharacterized protein</fullName>
    </submittedName>
</protein>
<reference evidence="1" key="1">
    <citation type="submission" date="2022-10" db="EMBL/GenBank/DDBJ databases">
        <authorList>
            <person name="Chen Y."/>
            <person name="Dougan E. K."/>
            <person name="Chan C."/>
            <person name="Rhodes N."/>
            <person name="Thang M."/>
        </authorList>
    </citation>
    <scope>NUCLEOTIDE SEQUENCE</scope>
</reference>
<comment type="caution">
    <text evidence="1">The sequence shown here is derived from an EMBL/GenBank/DDBJ whole genome shotgun (WGS) entry which is preliminary data.</text>
</comment>